<gene>
    <name evidence="1" type="ORF">EZS28_052050</name>
</gene>
<dbReference type="Proteomes" id="UP000324800">
    <property type="component" value="Unassembled WGS sequence"/>
</dbReference>
<dbReference type="OrthoDB" id="5960276at2759"/>
<protein>
    <submittedName>
        <fullName evidence="1">Uncharacterized protein</fullName>
    </submittedName>
</protein>
<proteinExistence type="predicted"/>
<name>A0A5J4SP93_9EUKA</name>
<reference evidence="1 2" key="1">
    <citation type="submission" date="2019-03" db="EMBL/GenBank/DDBJ databases">
        <title>Single cell metagenomics reveals metabolic interactions within the superorganism composed of flagellate Streblomastix strix and complex community of Bacteroidetes bacteria on its surface.</title>
        <authorList>
            <person name="Treitli S.C."/>
            <person name="Kolisko M."/>
            <person name="Husnik F."/>
            <person name="Keeling P."/>
            <person name="Hampl V."/>
        </authorList>
    </citation>
    <scope>NUCLEOTIDE SEQUENCE [LARGE SCALE GENOMIC DNA]</scope>
    <source>
        <strain evidence="1">ST1C</strain>
    </source>
</reference>
<evidence type="ECO:0000313" key="1">
    <source>
        <dbReference type="EMBL" id="KAA6347070.1"/>
    </source>
</evidence>
<comment type="caution">
    <text evidence="1">The sequence shown here is derived from an EMBL/GenBank/DDBJ whole genome shotgun (WGS) entry which is preliminary data.</text>
</comment>
<dbReference type="EMBL" id="SNRW01040055">
    <property type="protein sequence ID" value="KAA6347070.1"/>
    <property type="molecule type" value="Genomic_DNA"/>
</dbReference>
<sequence length="78" mass="9110">MGPAEIEEISLRHSVICQQTDKVDLRLQSKTKSGLLSHKLSKTRDRIISPRATFFDWLKRIDSEQGQPIRDNKYEALW</sequence>
<dbReference type="AlphaFoldDB" id="A0A5J4SP93"/>
<organism evidence="1 2">
    <name type="scientific">Streblomastix strix</name>
    <dbReference type="NCBI Taxonomy" id="222440"/>
    <lineage>
        <taxon>Eukaryota</taxon>
        <taxon>Metamonada</taxon>
        <taxon>Preaxostyla</taxon>
        <taxon>Oxymonadida</taxon>
        <taxon>Streblomastigidae</taxon>
        <taxon>Streblomastix</taxon>
    </lineage>
</organism>
<evidence type="ECO:0000313" key="2">
    <source>
        <dbReference type="Proteomes" id="UP000324800"/>
    </source>
</evidence>
<accession>A0A5J4SP93</accession>